<evidence type="ECO:0000259" key="5">
    <source>
        <dbReference type="PROSITE" id="PS50893"/>
    </source>
</evidence>
<feature type="compositionally biased region" description="Low complexity" evidence="4">
    <location>
        <begin position="217"/>
        <end position="232"/>
    </location>
</feature>
<name>A0A317MZH9_9GAMM</name>
<dbReference type="PROSITE" id="PS00211">
    <property type="entry name" value="ABC_TRANSPORTER_1"/>
    <property type="match status" value="1"/>
</dbReference>
<evidence type="ECO:0000256" key="1">
    <source>
        <dbReference type="ARBA" id="ARBA00022448"/>
    </source>
</evidence>
<dbReference type="GO" id="GO:0005524">
    <property type="term" value="F:ATP binding"/>
    <property type="evidence" value="ECO:0007669"/>
    <property type="project" value="UniProtKB-KW"/>
</dbReference>
<dbReference type="SMART" id="SM00382">
    <property type="entry name" value="AAA"/>
    <property type="match status" value="1"/>
</dbReference>
<evidence type="ECO:0000313" key="7">
    <source>
        <dbReference type="Proteomes" id="UP000246569"/>
    </source>
</evidence>
<dbReference type="Gene3D" id="3.40.50.300">
    <property type="entry name" value="P-loop containing nucleotide triphosphate hydrolases"/>
    <property type="match status" value="1"/>
</dbReference>
<keyword evidence="2" id="KW-0547">Nucleotide-binding</keyword>
<dbReference type="EMBL" id="QGTJ01000001">
    <property type="protein sequence ID" value="PWV65617.1"/>
    <property type="molecule type" value="Genomic_DNA"/>
</dbReference>
<accession>A0A317MZH9</accession>
<dbReference type="InterPro" id="IPR003593">
    <property type="entry name" value="AAA+_ATPase"/>
</dbReference>
<dbReference type="InterPro" id="IPR017871">
    <property type="entry name" value="ABC_transporter-like_CS"/>
</dbReference>
<evidence type="ECO:0000256" key="4">
    <source>
        <dbReference type="SAM" id="MobiDB-lite"/>
    </source>
</evidence>
<dbReference type="PROSITE" id="PS50893">
    <property type="entry name" value="ABC_TRANSPORTER_2"/>
    <property type="match status" value="1"/>
</dbReference>
<gene>
    <name evidence="6" type="ORF">C7443_101101</name>
</gene>
<feature type="domain" description="ABC transporter" evidence="5">
    <location>
        <begin position="1"/>
        <end position="231"/>
    </location>
</feature>
<dbReference type="InterPro" id="IPR003439">
    <property type="entry name" value="ABC_transporter-like_ATP-bd"/>
</dbReference>
<evidence type="ECO:0000256" key="2">
    <source>
        <dbReference type="ARBA" id="ARBA00022741"/>
    </source>
</evidence>
<reference evidence="6 7" key="1">
    <citation type="submission" date="2018-05" db="EMBL/GenBank/DDBJ databases">
        <title>Genomic Encyclopedia of Type Strains, Phase IV (KMG-IV): sequencing the most valuable type-strain genomes for metagenomic binning, comparative biology and taxonomic classification.</title>
        <authorList>
            <person name="Goeker M."/>
        </authorList>
    </citation>
    <scope>NUCLEOTIDE SEQUENCE [LARGE SCALE GENOMIC DNA]</scope>
    <source>
        <strain evidence="6 7">DSM 23606</strain>
    </source>
</reference>
<dbReference type="InterPro" id="IPR027417">
    <property type="entry name" value="P-loop_NTPase"/>
</dbReference>
<protein>
    <submittedName>
        <fullName evidence="6">ABC transporter family protein</fullName>
    </submittedName>
</protein>
<dbReference type="Proteomes" id="UP000246569">
    <property type="component" value="Unassembled WGS sequence"/>
</dbReference>
<dbReference type="InterPro" id="IPR050093">
    <property type="entry name" value="ABC_SmlMolc_Importer"/>
</dbReference>
<dbReference type="Pfam" id="PF00005">
    <property type="entry name" value="ABC_tran"/>
    <property type="match status" value="1"/>
</dbReference>
<dbReference type="PANTHER" id="PTHR42781:SF4">
    <property type="entry name" value="SPERMIDINE_PUTRESCINE IMPORT ATP-BINDING PROTEIN POTA"/>
    <property type="match status" value="1"/>
</dbReference>
<dbReference type="SUPFAM" id="SSF52540">
    <property type="entry name" value="P-loop containing nucleoside triphosphate hydrolases"/>
    <property type="match status" value="1"/>
</dbReference>
<dbReference type="GO" id="GO:0016887">
    <property type="term" value="F:ATP hydrolysis activity"/>
    <property type="evidence" value="ECO:0007669"/>
    <property type="project" value="InterPro"/>
</dbReference>
<proteinExistence type="predicted"/>
<dbReference type="OrthoDB" id="9802264at2"/>
<sequence>MSGAALRIRGLAAGCLSGIDLDVAAGSIVCVCGPSGAGKSTLLKAVAGLQPPVHGEVWLGERDLLGVPVYARGLGYVDQDLHLFPHLSLLDNVRLGLRRLHLGRRQEHEAAAHWLQRVGLGALLARRPVQVSGGERQRAALARALAGRPALLLLDEPFSDLDLDTGNSVRDLLLTLQRELGLATLLVTHQAEDRARLADRVLWLRDGRLREDAPPQSGSAGSATASMTSSGSIDTHTAVPAAGGRGASTQPVA</sequence>
<dbReference type="AlphaFoldDB" id="A0A317MZH9"/>
<evidence type="ECO:0000256" key="3">
    <source>
        <dbReference type="ARBA" id="ARBA00022840"/>
    </source>
</evidence>
<keyword evidence="3" id="KW-0067">ATP-binding</keyword>
<feature type="region of interest" description="Disordered" evidence="4">
    <location>
        <begin position="210"/>
        <end position="253"/>
    </location>
</feature>
<evidence type="ECO:0000313" key="6">
    <source>
        <dbReference type="EMBL" id="PWV65617.1"/>
    </source>
</evidence>
<keyword evidence="1" id="KW-0813">Transport</keyword>
<dbReference type="RefSeq" id="WP_110016621.1">
    <property type="nucleotide sequence ID" value="NZ_QGTJ01000001.1"/>
</dbReference>
<organism evidence="6 7">
    <name type="scientific">Plasticicumulans acidivorans</name>
    <dbReference type="NCBI Taxonomy" id="886464"/>
    <lineage>
        <taxon>Bacteria</taxon>
        <taxon>Pseudomonadati</taxon>
        <taxon>Pseudomonadota</taxon>
        <taxon>Gammaproteobacteria</taxon>
        <taxon>Candidatus Competibacteraceae</taxon>
        <taxon>Plasticicumulans</taxon>
    </lineage>
</organism>
<comment type="caution">
    <text evidence="6">The sequence shown here is derived from an EMBL/GenBank/DDBJ whole genome shotgun (WGS) entry which is preliminary data.</text>
</comment>
<dbReference type="PANTHER" id="PTHR42781">
    <property type="entry name" value="SPERMIDINE/PUTRESCINE IMPORT ATP-BINDING PROTEIN POTA"/>
    <property type="match status" value="1"/>
</dbReference>
<keyword evidence="7" id="KW-1185">Reference proteome</keyword>